<evidence type="ECO:0000313" key="3">
    <source>
        <dbReference type="Proteomes" id="UP000190857"/>
    </source>
</evidence>
<sequence>MNASASASAPTPGAGATAASGVTLTDRYIWAVVRALPEAQRADVDRELRASITDALEARLEGGEDASHAERDILTGLGEPARLAARYADRPLHLLGPEYYLAWKQLLILLLAIIVPLAAVASATIQALTGATFGGVIGSAIGLAISAGVHVAFWTTFAFVVVERTRTDRSPLVPFSLDALPQPPRAGQPGLAGFVCTTVLLAAWIAALIGQQFWPFVTDASGETIPVLAPALWPLWVGVFVLLAVLEIVWAYALWSTGRYTRMLFLTGAALSVAFAVIASILLTQDVINPEFARAVGIAEWTGRGKVVNIVAAIAVGAVAAWRIVDGWITFAASRRQG</sequence>
<feature type="transmembrane region" description="Helical" evidence="1">
    <location>
        <begin position="233"/>
        <end position="252"/>
    </location>
</feature>
<protein>
    <submittedName>
        <fullName evidence="2">Uncharacterized protein</fullName>
    </submittedName>
</protein>
<name>A0A1T5K8B8_9MICO</name>
<evidence type="ECO:0000256" key="1">
    <source>
        <dbReference type="SAM" id="Phobius"/>
    </source>
</evidence>
<dbReference type="STRING" id="123320.SAMN06309945_2002"/>
<keyword evidence="1" id="KW-1133">Transmembrane helix</keyword>
<keyword evidence="3" id="KW-1185">Reference proteome</keyword>
<dbReference type="EMBL" id="FUZP01000002">
    <property type="protein sequence ID" value="SKC59874.1"/>
    <property type="molecule type" value="Genomic_DNA"/>
</dbReference>
<dbReference type="OrthoDB" id="3171769at2"/>
<dbReference type="Pfam" id="PF22564">
    <property type="entry name" value="HAAS"/>
    <property type="match status" value="1"/>
</dbReference>
<accession>A0A1T5K8B8</accession>
<dbReference type="AlphaFoldDB" id="A0A1T5K8B8"/>
<proteinExistence type="predicted"/>
<feature type="transmembrane region" description="Helical" evidence="1">
    <location>
        <begin position="264"/>
        <end position="283"/>
    </location>
</feature>
<dbReference type="Proteomes" id="UP000190857">
    <property type="component" value="Unassembled WGS sequence"/>
</dbReference>
<feature type="transmembrane region" description="Helical" evidence="1">
    <location>
        <begin position="106"/>
        <end position="128"/>
    </location>
</feature>
<gene>
    <name evidence="2" type="ORF">SAMN06309945_2002</name>
</gene>
<keyword evidence="1" id="KW-0812">Transmembrane</keyword>
<feature type="transmembrane region" description="Helical" evidence="1">
    <location>
        <begin position="307"/>
        <end position="325"/>
    </location>
</feature>
<reference evidence="2 3" key="1">
    <citation type="submission" date="2017-02" db="EMBL/GenBank/DDBJ databases">
        <authorList>
            <person name="Peterson S.W."/>
        </authorList>
    </citation>
    <scope>NUCLEOTIDE SEQUENCE [LARGE SCALE GENOMIC DNA]</scope>
    <source>
        <strain evidence="2 3">VKM Ac-2059</strain>
    </source>
</reference>
<feature type="transmembrane region" description="Helical" evidence="1">
    <location>
        <begin position="140"/>
        <end position="162"/>
    </location>
</feature>
<dbReference type="RefSeq" id="WP_079728082.1">
    <property type="nucleotide sequence ID" value="NZ_FUZP01000002.1"/>
</dbReference>
<keyword evidence="1" id="KW-0472">Membrane</keyword>
<evidence type="ECO:0000313" key="2">
    <source>
        <dbReference type="EMBL" id="SKC59874.1"/>
    </source>
</evidence>
<feature type="transmembrane region" description="Helical" evidence="1">
    <location>
        <begin position="191"/>
        <end position="213"/>
    </location>
</feature>
<organism evidence="2 3">
    <name type="scientific">Okibacterium fritillariae</name>
    <dbReference type="NCBI Taxonomy" id="123320"/>
    <lineage>
        <taxon>Bacteria</taxon>
        <taxon>Bacillati</taxon>
        <taxon>Actinomycetota</taxon>
        <taxon>Actinomycetes</taxon>
        <taxon>Micrococcales</taxon>
        <taxon>Microbacteriaceae</taxon>
        <taxon>Okibacterium</taxon>
    </lineage>
</organism>